<organism evidence="2 3">
    <name type="scientific">Thermanaeromonas toyohensis ToBE</name>
    <dbReference type="NCBI Taxonomy" id="698762"/>
    <lineage>
        <taxon>Bacteria</taxon>
        <taxon>Bacillati</taxon>
        <taxon>Bacillota</taxon>
        <taxon>Clostridia</taxon>
        <taxon>Neomoorellales</taxon>
        <taxon>Neomoorellaceae</taxon>
        <taxon>Thermanaeromonas</taxon>
    </lineage>
</organism>
<dbReference type="Proteomes" id="UP000192569">
    <property type="component" value="Chromosome I"/>
</dbReference>
<proteinExistence type="predicted"/>
<dbReference type="AlphaFoldDB" id="A0A1W1VQR0"/>
<accession>A0A1W1VQR0</accession>
<keyword evidence="2" id="KW-0689">Ribosomal protein</keyword>
<dbReference type="GO" id="GO:0005840">
    <property type="term" value="C:ribosome"/>
    <property type="evidence" value="ECO:0007669"/>
    <property type="project" value="UniProtKB-KW"/>
</dbReference>
<dbReference type="STRING" id="698762.SAMN00808754_1275"/>
<sequence length="107" mass="11604">MERKVREIFGLALRARKLAWGARAVKAGLKKGEIHFVWIAKDASSRLQEDFQQACRRAGVKIAIGGTKQELGCALGKEPCAVIGLKDIGFASLIQQALKGVDGKSLR</sequence>
<dbReference type="InterPro" id="IPR029064">
    <property type="entry name" value="Ribosomal_eL30-like_sf"/>
</dbReference>
<dbReference type="Gene3D" id="3.30.1330.30">
    <property type="match status" value="1"/>
</dbReference>
<feature type="domain" description="Ribosomal protein eL8/eL30/eS12/Gadd45" evidence="1">
    <location>
        <begin position="4"/>
        <end position="89"/>
    </location>
</feature>
<keyword evidence="3" id="KW-1185">Reference proteome</keyword>
<name>A0A1W1VQR0_9FIRM</name>
<keyword evidence="2" id="KW-0687">Ribonucleoprotein</keyword>
<dbReference type="SUPFAM" id="SSF55315">
    <property type="entry name" value="L30e-like"/>
    <property type="match status" value="1"/>
</dbReference>
<dbReference type="OrthoDB" id="9794863at2"/>
<dbReference type="EMBL" id="LT838272">
    <property type="protein sequence ID" value="SMB95560.1"/>
    <property type="molecule type" value="Genomic_DNA"/>
</dbReference>
<gene>
    <name evidence="2" type="ORF">SAMN00808754_1275</name>
</gene>
<evidence type="ECO:0000313" key="3">
    <source>
        <dbReference type="Proteomes" id="UP000192569"/>
    </source>
</evidence>
<evidence type="ECO:0000259" key="1">
    <source>
        <dbReference type="Pfam" id="PF01248"/>
    </source>
</evidence>
<dbReference type="InterPro" id="IPR004038">
    <property type="entry name" value="Ribosomal_eL8/eL30/eS12/Gad45"/>
</dbReference>
<reference evidence="2 3" key="1">
    <citation type="submission" date="2017-04" db="EMBL/GenBank/DDBJ databases">
        <authorList>
            <person name="Afonso C.L."/>
            <person name="Miller P.J."/>
            <person name="Scott M.A."/>
            <person name="Spackman E."/>
            <person name="Goraichik I."/>
            <person name="Dimitrov K.M."/>
            <person name="Suarez D.L."/>
            <person name="Swayne D.E."/>
        </authorList>
    </citation>
    <scope>NUCLEOTIDE SEQUENCE [LARGE SCALE GENOMIC DNA]</scope>
    <source>
        <strain evidence="2 3">ToBE</strain>
    </source>
</reference>
<evidence type="ECO:0000313" key="2">
    <source>
        <dbReference type="EMBL" id="SMB95560.1"/>
    </source>
</evidence>
<dbReference type="RefSeq" id="WP_084664910.1">
    <property type="nucleotide sequence ID" value="NZ_LT838272.1"/>
</dbReference>
<protein>
    <submittedName>
        <fullName evidence="2">Ribosomal protein L7Ae</fullName>
    </submittedName>
</protein>
<dbReference type="Pfam" id="PF01248">
    <property type="entry name" value="Ribosomal_L7Ae"/>
    <property type="match status" value="1"/>
</dbReference>